<organism evidence="3 4">
    <name type="scientific">Haemaphysalis longicornis</name>
    <name type="common">Bush tick</name>
    <dbReference type="NCBI Taxonomy" id="44386"/>
    <lineage>
        <taxon>Eukaryota</taxon>
        <taxon>Metazoa</taxon>
        <taxon>Ecdysozoa</taxon>
        <taxon>Arthropoda</taxon>
        <taxon>Chelicerata</taxon>
        <taxon>Arachnida</taxon>
        <taxon>Acari</taxon>
        <taxon>Parasitiformes</taxon>
        <taxon>Ixodida</taxon>
        <taxon>Ixodoidea</taxon>
        <taxon>Ixodidae</taxon>
        <taxon>Haemaphysalinae</taxon>
        <taxon>Haemaphysalis</taxon>
    </lineage>
</organism>
<feature type="region of interest" description="Disordered" evidence="1">
    <location>
        <begin position="589"/>
        <end position="706"/>
    </location>
</feature>
<feature type="compositionally biased region" description="Low complexity" evidence="1">
    <location>
        <begin position="1034"/>
        <end position="1044"/>
    </location>
</feature>
<feature type="compositionally biased region" description="Basic and acidic residues" evidence="1">
    <location>
        <begin position="460"/>
        <end position="474"/>
    </location>
</feature>
<feature type="region of interest" description="Disordered" evidence="1">
    <location>
        <begin position="1372"/>
        <end position="1409"/>
    </location>
</feature>
<evidence type="ECO:0000313" key="3">
    <source>
        <dbReference type="EMBL" id="KAH9363665.1"/>
    </source>
</evidence>
<feature type="compositionally biased region" description="Basic and acidic residues" evidence="1">
    <location>
        <begin position="660"/>
        <end position="669"/>
    </location>
</feature>
<evidence type="ECO:0000259" key="2">
    <source>
        <dbReference type="Pfam" id="PF13820"/>
    </source>
</evidence>
<dbReference type="PANTHER" id="PTHR15690">
    <property type="entry name" value="NUCLEAR RECEPTOR COACTIVATOR 6"/>
    <property type="match status" value="1"/>
</dbReference>
<accession>A0A9J6FN22</accession>
<sequence length="1673" mass="174021">MLEKVSQADMEEGEGGQDLATTVLTCEGDLRDPGFPGRLQSLVLRLRELISDEEQPLWVKKVEPWNSVRVTFTLPRDAALRLRQLAQRGDQALRELGILSVQVEGDQIISLTLAGRYGEPPKEIIIQKAAEEGEQDSAASAVGARLHTPEPSLRGGGGSLYQQRQQLSLSQRSRPASARAVAVPVERLVAFRAPCHQDAAAVPLCEHDPLDEAETARPRRPRRVEAVSPSRLRPRWPPRWGRRRSAWGARRAANVALSSPLLVNLLQSETGSGPQKLMMPPPLDTGQPTKRKRRPPKGSRGKEGSSPPGSPSPPPPTSPSCDAASMLGTRSYPLSHIPLSPPRTAPPSSTMSVAPPSPPTAAESRATTHLINPFTGHLEPMASDEEDDEPAVRDLETSESSENGGHSERSLSDGSSGKDPGNPSSDTDSGIGKSCSSQSPNEPEPLAREEVSRVSLPPSEGEKLKLRLKLDSKRSSLPVKALDVEASPPPSPQGEPPRVPPLHISLRGPNVAVVVSPRKPEAAAAAAAVPKKRSPALSPIEQRRQRSAEGLPRCPGSGRQGLRADAGAEPAVGRWFKPAARTVPIYLTACGPQTTPTLAGGPRRDDADTRQRWPPHSCRRETASLPPQTVPWEPSSATRRPNRTARPGGASTPETNGVLHPDDQEEAARHSPSPCRTSPPPAAKTTSAIEKKNPLTGCLEGGTNHIGSAGEDAREVAERRLSPPMARIISLDTVTAKKAAFGPVFEVSEVDVPAALKLGGLVGGNHRMPLLIPQGGGGAAFRGDVMLRQEYAATHHHFHCSTTANSVLKPGIVRMNRLRFGAAAGFAAAAAATQARMEAAPSVMVKTNGIAASPPQNECDSTMDAESSLDSDDLVTNGPTSTTPVSLSSLACVTSQTLSATSAIVSRSDGFSSDLPASSRGVCDSASNGNAEFAAVAGSDNGVTTTGRTEEGGDSVSPDSNHERLPQDRLDPGDTDSDKNGDGEASPALSEGKGSSVLPPSEEPSSNIPPDRPSSAPPPTSTSTAAASPPPSSSTPEPAVVVSSQSTASPLSETAAPSSPLAAGACPPRPSSSPATWDCAPTEAATAAPPRTTNPQPSDSGVVGVPSSTMQVPGGRMISPSKWSGDPQQRLTFILKGSLPTGASSLSSTAPTHPMLALPAGGGNAAKPVPMQVVSLPPGASSLTFKSSLAELVSPPNQVASSGSVSPPLRLVVSKVAPMKAGAVSNAPTASSSSSPNNTVTKSVVVAGASLQASEEAPTSTLPVTAPSSEAVLSFPASAAVSEPVASGVCEVPVEAPVVSREQAVCAVVTTTPSVVVTVADTRAAGAGGLGECVVDDDDLLSVFDHPAAAASCVTTGNDELAARLSPPATEALANHVGSPPLPDSLSSLLDLASEPPEDDESEAASAQGSPLLEALVNHRDDEEGAREHLADLELLRSCSGALVIAPDDLGETGRLRNRRRVTQVLSPILVEGDEEEGTPLLAASPSDHSSEEDLSLSELAHKSRGGKENEALAALDSPAPTTRREDGGPGRPRRMAAGGVEAVSRVAARLRLGQQQQPQPAVPPSQQPQAPAHLPPPLGGPTVAPLPAEEALRRTTADRSRRSPATTPVGRDHRSPPRQTNQRNFRRDSEVRDEDAVVVMKRKTRASGPSTDAQQEAAAPNKRRRYSKDSHR</sequence>
<feature type="region of interest" description="Disordered" evidence="1">
    <location>
        <begin position="521"/>
        <end position="571"/>
    </location>
</feature>
<feature type="domain" description="Nuclear receptor coactivator 6 TRADD-N" evidence="2">
    <location>
        <begin position="21"/>
        <end position="143"/>
    </location>
</feature>
<dbReference type="OMA" id="YGEPPKE"/>
<protein>
    <recommendedName>
        <fullName evidence="2">Nuclear receptor coactivator 6 TRADD-N domain-containing protein</fullName>
    </recommendedName>
</protein>
<dbReference type="PANTHER" id="PTHR15690:SF0">
    <property type="entry name" value="NUCLEAR RECEPTOR COACTIVATOR 6"/>
    <property type="match status" value="1"/>
</dbReference>
<dbReference type="InterPro" id="IPR032715">
    <property type="entry name" value="NCOA6_TRADD-N"/>
</dbReference>
<dbReference type="InterPro" id="IPR026638">
    <property type="entry name" value="NCOA6"/>
</dbReference>
<dbReference type="GO" id="GO:0005667">
    <property type="term" value="C:transcription regulator complex"/>
    <property type="evidence" value="ECO:0007669"/>
    <property type="project" value="TreeGrafter"/>
</dbReference>
<dbReference type="Proteomes" id="UP000821853">
    <property type="component" value="Chromosome 10"/>
</dbReference>
<feature type="compositionally biased region" description="Basic and acidic residues" evidence="1">
    <location>
        <begin position="1591"/>
        <end position="1602"/>
    </location>
</feature>
<feature type="compositionally biased region" description="Polar residues" evidence="1">
    <location>
        <begin position="1045"/>
        <end position="1057"/>
    </location>
</feature>
<feature type="region of interest" description="Disordered" evidence="1">
    <location>
        <begin position="147"/>
        <end position="176"/>
    </location>
</feature>
<feature type="compositionally biased region" description="Basic and acidic residues" evidence="1">
    <location>
        <begin position="1500"/>
        <end position="1511"/>
    </location>
</feature>
<keyword evidence="4" id="KW-1185">Reference proteome</keyword>
<feature type="region of interest" description="Disordered" evidence="1">
    <location>
        <begin position="906"/>
        <end position="925"/>
    </location>
</feature>
<dbReference type="GO" id="GO:0045944">
    <property type="term" value="P:positive regulation of transcription by RNA polymerase II"/>
    <property type="evidence" value="ECO:0007669"/>
    <property type="project" value="TreeGrafter"/>
</dbReference>
<comment type="caution">
    <text evidence="3">The sequence shown here is derived from an EMBL/GenBank/DDBJ whole genome shotgun (WGS) entry which is preliminary data.</text>
</comment>
<feature type="region of interest" description="Disordered" evidence="1">
    <location>
        <begin position="212"/>
        <end position="245"/>
    </location>
</feature>
<dbReference type="GO" id="GO:0003713">
    <property type="term" value="F:transcription coactivator activity"/>
    <property type="evidence" value="ECO:0007669"/>
    <property type="project" value="InterPro"/>
</dbReference>
<evidence type="ECO:0000256" key="1">
    <source>
        <dbReference type="SAM" id="MobiDB-lite"/>
    </source>
</evidence>
<name>A0A9J6FN22_HAELO</name>
<reference evidence="3 4" key="1">
    <citation type="journal article" date="2020" name="Cell">
        <title>Large-Scale Comparative Analyses of Tick Genomes Elucidate Their Genetic Diversity and Vector Capacities.</title>
        <authorList>
            <consortium name="Tick Genome and Microbiome Consortium (TIGMIC)"/>
            <person name="Jia N."/>
            <person name="Wang J."/>
            <person name="Shi W."/>
            <person name="Du L."/>
            <person name="Sun Y."/>
            <person name="Zhan W."/>
            <person name="Jiang J.F."/>
            <person name="Wang Q."/>
            <person name="Zhang B."/>
            <person name="Ji P."/>
            <person name="Bell-Sakyi L."/>
            <person name="Cui X.M."/>
            <person name="Yuan T.T."/>
            <person name="Jiang B.G."/>
            <person name="Yang W.F."/>
            <person name="Lam T.T."/>
            <person name="Chang Q.C."/>
            <person name="Ding S.J."/>
            <person name="Wang X.J."/>
            <person name="Zhu J.G."/>
            <person name="Ruan X.D."/>
            <person name="Zhao L."/>
            <person name="Wei J.T."/>
            <person name="Ye R.Z."/>
            <person name="Que T.C."/>
            <person name="Du C.H."/>
            <person name="Zhou Y.H."/>
            <person name="Cheng J.X."/>
            <person name="Dai P.F."/>
            <person name="Guo W.B."/>
            <person name="Han X.H."/>
            <person name="Huang E.J."/>
            <person name="Li L.F."/>
            <person name="Wei W."/>
            <person name="Gao Y.C."/>
            <person name="Liu J.Z."/>
            <person name="Shao H.Z."/>
            <person name="Wang X."/>
            <person name="Wang C.C."/>
            <person name="Yang T.C."/>
            <person name="Huo Q.B."/>
            <person name="Li W."/>
            <person name="Chen H.Y."/>
            <person name="Chen S.E."/>
            <person name="Zhou L.G."/>
            <person name="Ni X.B."/>
            <person name="Tian J.H."/>
            <person name="Sheng Y."/>
            <person name="Liu T."/>
            <person name="Pan Y.S."/>
            <person name="Xia L.Y."/>
            <person name="Li J."/>
            <person name="Zhao F."/>
            <person name="Cao W.C."/>
        </authorList>
    </citation>
    <scope>NUCLEOTIDE SEQUENCE [LARGE SCALE GENOMIC DNA]</scope>
    <source>
        <strain evidence="3">HaeL-2018</strain>
    </source>
</reference>
<dbReference type="VEuPathDB" id="VectorBase:HLOH_047949"/>
<feature type="compositionally biased region" description="Pro residues" evidence="1">
    <location>
        <begin position="308"/>
        <end position="318"/>
    </location>
</feature>
<feature type="compositionally biased region" description="Polar residues" evidence="1">
    <location>
        <begin position="422"/>
        <end position="441"/>
    </location>
</feature>
<feature type="compositionally biased region" description="Basic and acidic residues" evidence="1">
    <location>
        <begin position="960"/>
        <end position="982"/>
    </location>
</feature>
<feature type="region of interest" description="Disordered" evidence="1">
    <location>
        <begin position="849"/>
        <end position="886"/>
    </location>
</feature>
<feature type="compositionally biased region" description="Low complexity" evidence="1">
    <location>
        <begin position="1384"/>
        <end position="1395"/>
    </location>
</feature>
<feature type="region of interest" description="Disordered" evidence="1">
    <location>
        <begin position="934"/>
        <end position="1126"/>
    </location>
</feature>
<dbReference type="EMBL" id="JABSTR010000002">
    <property type="protein sequence ID" value="KAH9363665.1"/>
    <property type="molecule type" value="Genomic_DNA"/>
</dbReference>
<feature type="compositionally biased region" description="Basic and acidic residues" evidence="1">
    <location>
        <begin position="602"/>
        <end position="611"/>
    </location>
</feature>
<feature type="region of interest" description="Disordered" evidence="1">
    <location>
        <begin position="271"/>
        <end position="504"/>
    </location>
</feature>
<feature type="compositionally biased region" description="Low complexity" evidence="1">
    <location>
        <begin position="160"/>
        <end position="174"/>
    </location>
</feature>
<feature type="compositionally biased region" description="Low complexity" evidence="1">
    <location>
        <begin position="1080"/>
        <end position="1108"/>
    </location>
</feature>
<dbReference type="GO" id="GO:0035097">
    <property type="term" value="C:histone methyltransferase complex"/>
    <property type="evidence" value="ECO:0007669"/>
    <property type="project" value="TreeGrafter"/>
</dbReference>
<proteinExistence type="predicted"/>
<feature type="compositionally biased region" description="Pro residues" evidence="1">
    <location>
        <begin position="1010"/>
        <end position="1020"/>
    </location>
</feature>
<feature type="region of interest" description="Disordered" evidence="1">
    <location>
        <begin position="1468"/>
        <end position="1673"/>
    </location>
</feature>
<feature type="compositionally biased region" description="Basic residues" evidence="1">
    <location>
        <begin position="289"/>
        <end position="299"/>
    </location>
</feature>
<dbReference type="Pfam" id="PF13820">
    <property type="entry name" value="NCOA6_TRADD-N"/>
    <property type="match status" value="1"/>
</dbReference>
<gene>
    <name evidence="3" type="ORF">HPB48_011956</name>
</gene>
<feature type="compositionally biased region" description="Acidic residues" evidence="1">
    <location>
        <begin position="861"/>
        <end position="873"/>
    </location>
</feature>
<evidence type="ECO:0000313" key="4">
    <source>
        <dbReference type="Proteomes" id="UP000821853"/>
    </source>
</evidence>
<feature type="compositionally biased region" description="Basic residues" evidence="1">
    <location>
        <begin position="232"/>
        <end position="245"/>
    </location>
</feature>
<feature type="compositionally biased region" description="Pro residues" evidence="1">
    <location>
        <begin position="487"/>
        <end position="500"/>
    </location>
</feature>
<dbReference type="OrthoDB" id="5967287at2759"/>